<sequence length="422" mass="44493">MLVVADKFPPVLGGIQTFAYHLAAGLPADRVVVVAPAAPSAAAFDRTLPFPVIRMDERILTSPGSRRLLRSVVRSEHCEAAWFPTAAPLGLLAPTLRTAGISRVVSSSHGHEVAWSRLPGGWSLVRAVAARADVLTYLTAFTRRRLLAVAPPGTTLARLTGGVDTGRFRPRVGGEEIRRQHGWSDRPVVICVARLVARKGQDMLIRGWPVVLRRHPAARLLLVGQGPAADRLRRLATQVGVADAVHFAGAVTEQDLPAYLDAADVFAMPSRTRLLGLDLEGLGLSALEAAASGLPVVTGAQGGAPDVVLPGRTGVVVDGRDRHAVATAVADLLDDPERSARMGLAGRDWMCRNWNWGELSRRLAGLLAGGPDSDLEGVAGHSFGSSAAHREVPDGVVSSNIGPSGMISDDIVPDRIDVSQGG</sequence>
<dbReference type="AlphaFoldDB" id="Q2JGM9"/>
<dbReference type="InterPro" id="IPR050194">
    <property type="entry name" value="Glycosyltransferase_grp1"/>
</dbReference>
<dbReference type="Proteomes" id="UP000001937">
    <property type="component" value="Chromosome"/>
</dbReference>
<proteinExistence type="predicted"/>
<name>Q2JGM9_FRACC</name>
<dbReference type="PANTHER" id="PTHR45947:SF3">
    <property type="entry name" value="SULFOQUINOVOSYL TRANSFERASE SQD2"/>
    <property type="match status" value="1"/>
</dbReference>
<feature type="domain" description="Glycosyl transferase family 1" evidence="4">
    <location>
        <begin position="175"/>
        <end position="349"/>
    </location>
</feature>
<dbReference type="Gene3D" id="3.40.50.2000">
    <property type="entry name" value="Glycogen Phosphorylase B"/>
    <property type="match status" value="2"/>
</dbReference>
<evidence type="ECO:0000313" key="6">
    <source>
        <dbReference type="EMBL" id="ABD09563.1"/>
    </source>
</evidence>
<dbReference type="PANTHER" id="PTHR45947">
    <property type="entry name" value="SULFOQUINOVOSYL TRANSFERASE SQD2"/>
    <property type="match status" value="1"/>
</dbReference>
<dbReference type="Pfam" id="PF13439">
    <property type="entry name" value="Glyco_transf_4"/>
    <property type="match status" value="1"/>
</dbReference>
<evidence type="ECO:0000259" key="5">
    <source>
        <dbReference type="Pfam" id="PF13439"/>
    </source>
</evidence>
<organism evidence="6 7">
    <name type="scientific">Frankia casuarinae (strain DSM 45818 / CECT 9043 / HFP020203 / CcI3)</name>
    <dbReference type="NCBI Taxonomy" id="106370"/>
    <lineage>
        <taxon>Bacteria</taxon>
        <taxon>Bacillati</taxon>
        <taxon>Actinomycetota</taxon>
        <taxon>Actinomycetes</taxon>
        <taxon>Frankiales</taxon>
        <taxon>Frankiaceae</taxon>
        <taxon>Frankia</taxon>
    </lineage>
</organism>
<dbReference type="FunFam" id="3.40.50.2000:FF:000069">
    <property type="entry name" value="Alpha-(1-6)-phosphatidylinositol monomannoside mannosyltransferase"/>
    <property type="match status" value="1"/>
</dbReference>
<dbReference type="InterPro" id="IPR001296">
    <property type="entry name" value="Glyco_trans_1"/>
</dbReference>
<keyword evidence="1" id="KW-0328">Glycosyltransferase</keyword>
<protein>
    <submittedName>
        <fullName evidence="6">Glycosyl transferase, group 1</fullName>
    </submittedName>
</protein>
<evidence type="ECO:0000256" key="3">
    <source>
        <dbReference type="SAM" id="MobiDB-lite"/>
    </source>
</evidence>
<keyword evidence="2 6" id="KW-0808">Transferase</keyword>
<dbReference type="KEGG" id="fra:Francci3_0171"/>
<accession>Q2JGM9</accession>
<dbReference type="EMBL" id="CP000249">
    <property type="protein sequence ID" value="ABD09563.1"/>
    <property type="molecule type" value="Genomic_DNA"/>
</dbReference>
<gene>
    <name evidence="6" type="ordered locus">Francci3_0171</name>
</gene>
<dbReference type="InterPro" id="IPR028098">
    <property type="entry name" value="Glyco_trans_4-like_N"/>
</dbReference>
<evidence type="ECO:0000256" key="1">
    <source>
        <dbReference type="ARBA" id="ARBA00022676"/>
    </source>
</evidence>
<dbReference type="RefSeq" id="WP_011434643.1">
    <property type="nucleotide sequence ID" value="NC_007777.1"/>
</dbReference>
<reference evidence="6 7" key="1">
    <citation type="journal article" date="2007" name="Genome Res.">
        <title>Genome characteristics of facultatively symbiotic Frankia sp. strains reflect host range and host plant biogeography.</title>
        <authorList>
            <person name="Normand P."/>
            <person name="Lapierre P."/>
            <person name="Tisa L.S."/>
            <person name="Gogarten J.P."/>
            <person name="Alloisio N."/>
            <person name="Bagnarol E."/>
            <person name="Bassi C.A."/>
            <person name="Berry A.M."/>
            <person name="Bickhart D.M."/>
            <person name="Choisne N."/>
            <person name="Couloux A."/>
            <person name="Cournoyer B."/>
            <person name="Cruveiller S."/>
            <person name="Daubin V."/>
            <person name="Demange N."/>
            <person name="Francino M.P."/>
            <person name="Goltsman E."/>
            <person name="Huang Y."/>
            <person name="Kopp O.R."/>
            <person name="Labarre L."/>
            <person name="Lapidus A."/>
            <person name="Lavire C."/>
            <person name="Marechal J."/>
            <person name="Martinez M."/>
            <person name="Mastronunzio J.E."/>
            <person name="Mullin B.C."/>
            <person name="Niemann J."/>
            <person name="Pujic P."/>
            <person name="Rawnsley T."/>
            <person name="Rouy Z."/>
            <person name="Schenowitz C."/>
            <person name="Sellstedt A."/>
            <person name="Tavares F."/>
            <person name="Tomkins J.P."/>
            <person name="Vallenet D."/>
            <person name="Valverde C."/>
            <person name="Wall L.G."/>
            <person name="Wang Y."/>
            <person name="Medigue C."/>
            <person name="Benson D.R."/>
        </authorList>
    </citation>
    <scope>NUCLEOTIDE SEQUENCE [LARGE SCALE GENOMIC DNA]</scope>
    <source>
        <strain evidence="7">DSM 45818 / CECT 9043 / CcI3</strain>
    </source>
</reference>
<dbReference type="SUPFAM" id="SSF53756">
    <property type="entry name" value="UDP-Glycosyltransferase/glycogen phosphorylase"/>
    <property type="match status" value="1"/>
</dbReference>
<evidence type="ECO:0000313" key="7">
    <source>
        <dbReference type="Proteomes" id="UP000001937"/>
    </source>
</evidence>
<feature type="domain" description="Glycosyltransferase subfamily 4-like N-terminal" evidence="5">
    <location>
        <begin position="13"/>
        <end position="166"/>
    </location>
</feature>
<keyword evidence="7" id="KW-1185">Reference proteome</keyword>
<dbReference type="OrthoDB" id="9808602at2"/>
<dbReference type="CDD" id="cd03801">
    <property type="entry name" value="GT4_PimA-like"/>
    <property type="match status" value="1"/>
</dbReference>
<evidence type="ECO:0000256" key="2">
    <source>
        <dbReference type="ARBA" id="ARBA00022679"/>
    </source>
</evidence>
<dbReference type="STRING" id="106370.Francci3_0171"/>
<dbReference type="HOGENOM" id="CLU_009583_2_5_11"/>
<dbReference type="Pfam" id="PF00534">
    <property type="entry name" value="Glycos_transf_1"/>
    <property type="match status" value="1"/>
</dbReference>
<dbReference type="GO" id="GO:0016758">
    <property type="term" value="F:hexosyltransferase activity"/>
    <property type="evidence" value="ECO:0007669"/>
    <property type="project" value="TreeGrafter"/>
</dbReference>
<dbReference type="GO" id="GO:1901137">
    <property type="term" value="P:carbohydrate derivative biosynthetic process"/>
    <property type="evidence" value="ECO:0007669"/>
    <property type="project" value="UniProtKB-ARBA"/>
</dbReference>
<feature type="region of interest" description="Disordered" evidence="3">
    <location>
        <begin position="385"/>
        <end position="404"/>
    </location>
</feature>
<dbReference type="PhylomeDB" id="Q2JGM9"/>
<dbReference type="eggNOG" id="COG0438">
    <property type="taxonomic scope" value="Bacteria"/>
</dbReference>
<evidence type="ECO:0000259" key="4">
    <source>
        <dbReference type="Pfam" id="PF00534"/>
    </source>
</evidence>
<dbReference type="CAZy" id="GT4">
    <property type="family name" value="Glycosyltransferase Family 4"/>
</dbReference>